<keyword evidence="2" id="KW-1185">Reference proteome</keyword>
<name>E1RIP2_METP4</name>
<gene>
    <name evidence="1" type="ordered locus">Mpet_1882</name>
</gene>
<evidence type="ECO:0000313" key="1">
    <source>
        <dbReference type="EMBL" id="ADN36634.1"/>
    </source>
</evidence>
<protein>
    <submittedName>
        <fullName evidence="1">Uncharacterized protein</fullName>
    </submittedName>
</protein>
<reference evidence="1 2" key="1">
    <citation type="journal article" date="2010" name="Stand. Genomic Sci.">
        <title>Complete genome sequence of Methanoplanus petrolearius type strain (SEBR 4847).</title>
        <authorList>
            <person name="Brambilla E."/>
            <person name="Djao O.D."/>
            <person name="Daligault H."/>
            <person name="Lapidus A."/>
            <person name="Lucas S."/>
            <person name="Hammon N."/>
            <person name="Nolan M."/>
            <person name="Tice H."/>
            <person name="Cheng J.F."/>
            <person name="Han C."/>
            <person name="Tapia R."/>
            <person name="Goodwin L."/>
            <person name="Pitluck S."/>
            <person name="Liolios K."/>
            <person name="Ivanova N."/>
            <person name="Mavromatis K."/>
            <person name="Mikhailova N."/>
            <person name="Pati A."/>
            <person name="Chen A."/>
            <person name="Palaniappan K."/>
            <person name="Land M."/>
            <person name="Hauser L."/>
            <person name="Chang Y.J."/>
            <person name="Jeffries C.D."/>
            <person name="Rohde M."/>
            <person name="Spring S."/>
            <person name="Sikorski J."/>
            <person name="Goker M."/>
            <person name="Woyke T."/>
            <person name="Bristow J."/>
            <person name="Eisen J.A."/>
            <person name="Markowitz V."/>
            <person name="Hugenholtz P."/>
            <person name="Kyrpides N.C."/>
            <person name="Klenk H.P."/>
        </authorList>
    </citation>
    <scope>NUCLEOTIDE SEQUENCE [LARGE SCALE GENOMIC DNA]</scope>
    <source>
        <strain evidence="2">DSM 11571 / OCM 486 / SEBR 4847</strain>
    </source>
</reference>
<dbReference type="HOGENOM" id="CLU_830585_0_0_2"/>
<dbReference type="KEGG" id="mpi:Mpet_1882"/>
<proteinExistence type="predicted"/>
<dbReference type="eggNOG" id="arCOG10238">
    <property type="taxonomic scope" value="Archaea"/>
</dbReference>
<accession>E1RIP2</accession>
<dbReference type="AlphaFoldDB" id="E1RIP2"/>
<organism evidence="1 2">
    <name type="scientific">Methanolacinia petrolearia (strain DSM 11571 / OCM 486 / SEBR 4847)</name>
    <name type="common">Methanoplanus petrolearius</name>
    <dbReference type="NCBI Taxonomy" id="679926"/>
    <lineage>
        <taxon>Archaea</taxon>
        <taxon>Methanobacteriati</taxon>
        <taxon>Methanobacteriota</taxon>
        <taxon>Stenosarchaea group</taxon>
        <taxon>Methanomicrobia</taxon>
        <taxon>Methanomicrobiales</taxon>
        <taxon>Methanomicrobiaceae</taxon>
        <taxon>Methanolacinia</taxon>
    </lineage>
</organism>
<dbReference type="STRING" id="679926.Mpet_1882"/>
<sequence precursor="true">MSTLWQIKVCMPVKLITGEKMNIKFGMQVLILLLVMALAGAIFVPVVSAESENNLNENFSSGGDIVGIDTQLKRSPFLFDEEGNRLSDKEISEMIEKMPEVTYLDGMTETESKKISERLTQLHQYRSISESMDKTNSLKTVQVQADAGARIDNYHYNGINGNNHPGYLEVSSDGTIYHYFTSHIGQNISGVDTWIEVGVTKQSPAVGGDPSEYTVYTYDSTAYGDEKYIAHRTFTSGFRDYNFEIYISTSPTSEGYPYMILWQGSEIRTGHLPFCYGDVDENHEYFAFDGDTFNSVSESYFCDSYLFTSYNSSTLWWNGNLPDATKDHLTNCSAGAPQLNYPFSVPWWSEAYQVKSWIT</sequence>
<evidence type="ECO:0000313" key="2">
    <source>
        <dbReference type="Proteomes" id="UP000006565"/>
    </source>
</evidence>
<dbReference type="Proteomes" id="UP000006565">
    <property type="component" value="Chromosome"/>
</dbReference>
<dbReference type="EMBL" id="CP002117">
    <property type="protein sequence ID" value="ADN36634.1"/>
    <property type="molecule type" value="Genomic_DNA"/>
</dbReference>